<dbReference type="RefSeq" id="XP_066800442.1">
    <property type="nucleotide sequence ID" value="XM_066949434.1"/>
</dbReference>
<proteinExistence type="predicted"/>
<protein>
    <submittedName>
        <fullName evidence="1">Uncharacterized protein</fullName>
    </submittedName>
</protein>
<comment type="caution">
    <text evidence="1">The sequence shown here is derived from an EMBL/GenBank/DDBJ whole genome shotgun (WGS) entry which is preliminary data.</text>
</comment>
<dbReference type="EMBL" id="JBCAWK010000012">
    <property type="protein sequence ID" value="KAK8845634.1"/>
    <property type="molecule type" value="Genomic_DNA"/>
</dbReference>
<dbReference type="AlphaFoldDB" id="A0AAW0YKE7"/>
<organism evidence="1 2">
    <name type="scientific">Kwoniella newhampshirensis</name>
    <dbReference type="NCBI Taxonomy" id="1651941"/>
    <lineage>
        <taxon>Eukaryota</taxon>
        <taxon>Fungi</taxon>
        <taxon>Dikarya</taxon>
        <taxon>Basidiomycota</taxon>
        <taxon>Agaricomycotina</taxon>
        <taxon>Tremellomycetes</taxon>
        <taxon>Tremellales</taxon>
        <taxon>Cryptococcaceae</taxon>
        <taxon>Kwoniella</taxon>
    </lineage>
</organism>
<reference evidence="1 2" key="1">
    <citation type="journal article" date="2024" name="bioRxiv">
        <title>Comparative genomics of Cryptococcus and Kwoniella reveals pathogenesis evolution and contrasting karyotype dynamics via intercentromeric recombination or chromosome fusion.</title>
        <authorList>
            <person name="Coelho M.A."/>
            <person name="David-Palma M."/>
            <person name="Shea T."/>
            <person name="Bowers K."/>
            <person name="McGinley-Smith S."/>
            <person name="Mohammad A.W."/>
            <person name="Gnirke A."/>
            <person name="Yurkov A.M."/>
            <person name="Nowrousian M."/>
            <person name="Sun S."/>
            <person name="Cuomo C.A."/>
            <person name="Heitman J."/>
        </authorList>
    </citation>
    <scope>NUCLEOTIDE SEQUENCE [LARGE SCALE GENOMIC DNA]</scope>
    <source>
        <strain evidence="1 2">CBS 13917</strain>
    </source>
</reference>
<dbReference type="KEGG" id="kne:92183608"/>
<gene>
    <name evidence="1" type="ORF">IAR55_006350</name>
</gene>
<keyword evidence="2" id="KW-1185">Reference proteome</keyword>
<dbReference type="GeneID" id="92183608"/>
<evidence type="ECO:0000313" key="1">
    <source>
        <dbReference type="EMBL" id="KAK8845634.1"/>
    </source>
</evidence>
<dbReference type="Proteomes" id="UP001388673">
    <property type="component" value="Unassembled WGS sequence"/>
</dbReference>
<sequence>MNVSSTIDELRSRYERMTGAAPGVQDQTINHSINAPGKDAPALNSTRKLPKTSSYVIVSDSVHITSLLDPRYLQMIQSEHRTLLSACLISRASGIHALLLKGIECVHPYRLAVPKYS</sequence>
<name>A0AAW0YKE7_9TREE</name>
<evidence type="ECO:0000313" key="2">
    <source>
        <dbReference type="Proteomes" id="UP001388673"/>
    </source>
</evidence>
<accession>A0AAW0YKE7</accession>